<keyword evidence="9" id="KW-1185">Reference proteome</keyword>
<feature type="transmembrane region" description="Helical" evidence="6">
    <location>
        <begin position="214"/>
        <end position="237"/>
    </location>
</feature>
<dbReference type="PANTHER" id="PTHR30294">
    <property type="entry name" value="MEMBRANE COMPONENT OF ABC TRANSPORTER YHHJ-RELATED"/>
    <property type="match status" value="1"/>
</dbReference>
<dbReference type="InterPro" id="IPR051449">
    <property type="entry name" value="ABC-2_transporter_component"/>
</dbReference>
<keyword evidence="4 6" id="KW-1133">Transmembrane helix</keyword>
<keyword evidence="5 6" id="KW-0472">Membrane</keyword>
<dbReference type="GO" id="GO:0140359">
    <property type="term" value="F:ABC-type transporter activity"/>
    <property type="evidence" value="ECO:0007669"/>
    <property type="project" value="InterPro"/>
</dbReference>
<keyword evidence="2" id="KW-1003">Cell membrane</keyword>
<evidence type="ECO:0000256" key="5">
    <source>
        <dbReference type="ARBA" id="ARBA00023136"/>
    </source>
</evidence>
<dbReference type="EMBL" id="RBZO01000050">
    <property type="protein sequence ID" value="RKQ12089.1"/>
    <property type="molecule type" value="Genomic_DNA"/>
</dbReference>
<gene>
    <name evidence="8" type="ORF">D8M05_19035</name>
</gene>
<evidence type="ECO:0000256" key="4">
    <source>
        <dbReference type="ARBA" id="ARBA00022989"/>
    </source>
</evidence>
<evidence type="ECO:0000259" key="7">
    <source>
        <dbReference type="Pfam" id="PF12698"/>
    </source>
</evidence>
<dbReference type="GO" id="GO:0005886">
    <property type="term" value="C:plasma membrane"/>
    <property type="evidence" value="ECO:0007669"/>
    <property type="project" value="UniProtKB-SubCell"/>
</dbReference>
<dbReference type="Gene3D" id="3.40.1710.10">
    <property type="entry name" value="abc type-2 transporter like domain"/>
    <property type="match status" value="1"/>
</dbReference>
<dbReference type="InterPro" id="IPR013525">
    <property type="entry name" value="ABC2_TM"/>
</dbReference>
<evidence type="ECO:0000256" key="3">
    <source>
        <dbReference type="ARBA" id="ARBA00022692"/>
    </source>
</evidence>
<feature type="transmembrane region" description="Helical" evidence="6">
    <location>
        <begin position="300"/>
        <end position="318"/>
    </location>
</feature>
<comment type="caution">
    <text evidence="8">The sequence shown here is derived from an EMBL/GenBank/DDBJ whole genome shotgun (WGS) entry which is preliminary data.</text>
</comment>
<feature type="transmembrane region" description="Helical" evidence="6">
    <location>
        <begin position="381"/>
        <end position="401"/>
    </location>
</feature>
<dbReference type="Pfam" id="PF12698">
    <property type="entry name" value="ABC2_membrane_3"/>
    <property type="match status" value="1"/>
</dbReference>
<dbReference type="RefSeq" id="WP_121134601.1">
    <property type="nucleotide sequence ID" value="NZ_JBHUFK010000031.1"/>
</dbReference>
<feature type="transmembrane region" description="Helical" evidence="6">
    <location>
        <begin position="325"/>
        <end position="350"/>
    </location>
</feature>
<proteinExistence type="predicted"/>
<evidence type="ECO:0000256" key="6">
    <source>
        <dbReference type="SAM" id="Phobius"/>
    </source>
</evidence>
<accession>A0A494YRJ0</accession>
<dbReference type="PANTHER" id="PTHR30294:SF29">
    <property type="entry name" value="MULTIDRUG ABC TRANSPORTER PERMEASE YBHS-RELATED"/>
    <property type="match status" value="1"/>
</dbReference>
<feature type="transmembrane region" description="Helical" evidence="6">
    <location>
        <begin position="258"/>
        <end position="280"/>
    </location>
</feature>
<evidence type="ECO:0000256" key="2">
    <source>
        <dbReference type="ARBA" id="ARBA00022475"/>
    </source>
</evidence>
<evidence type="ECO:0000313" key="8">
    <source>
        <dbReference type="EMBL" id="RKQ12089.1"/>
    </source>
</evidence>
<organism evidence="8 9">
    <name type="scientific">Oceanobacillus bengalensis</name>
    <dbReference type="NCBI Taxonomy" id="1435466"/>
    <lineage>
        <taxon>Bacteria</taxon>
        <taxon>Bacillati</taxon>
        <taxon>Bacillota</taxon>
        <taxon>Bacilli</taxon>
        <taxon>Bacillales</taxon>
        <taxon>Bacillaceae</taxon>
        <taxon>Oceanobacillus</taxon>
    </lineage>
</organism>
<dbReference type="Proteomes" id="UP000281813">
    <property type="component" value="Unassembled WGS sequence"/>
</dbReference>
<dbReference type="AlphaFoldDB" id="A0A494YRJ0"/>
<reference evidence="8 9" key="1">
    <citation type="journal article" date="2015" name="Antonie Van Leeuwenhoek">
        <title>Oceanobacillus bengalensis sp. nov., a bacterium isolated from seawater of the Bay of Bengal.</title>
        <authorList>
            <person name="Yongchang O."/>
            <person name="Xiang W."/>
            <person name="Wang G."/>
        </authorList>
    </citation>
    <scope>NUCLEOTIDE SEQUENCE [LARGE SCALE GENOMIC DNA]</scope>
    <source>
        <strain evidence="8 9">MCCC 1K00260</strain>
    </source>
</reference>
<feature type="domain" description="ABC-2 type transporter transmembrane" evidence="7">
    <location>
        <begin position="25"/>
        <end position="401"/>
    </location>
</feature>
<feature type="transmembrane region" description="Helical" evidence="6">
    <location>
        <begin position="25"/>
        <end position="48"/>
    </location>
</feature>
<comment type="subcellular location">
    <subcellularLocation>
        <location evidence="1">Cell membrane</location>
        <topology evidence="1">Multi-pass membrane protein</topology>
    </subcellularLocation>
</comment>
<keyword evidence="3 6" id="KW-0812">Transmembrane</keyword>
<evidence type="ECO:0000313" key="9">
    <source>
        <dbReference type="Proteomes" id="UP000281813"/>
    </source>
</evidence>
<protein>
    <submittedName>
        <fullName evidence="8">ABC transporter permease</fullName>
    </submittedName>
</protein>
<dbReference type="OrthoDB" id="2433097at2"/>
<sequence>MDILKHILLFVTNNIQQLRRKWLSLPLLFIFPILLVGLICIVIVSFIMPEDGEAIQVGLVDLDKSKETELVTQLIEESSQFGSFMSIHSMDEDKAQGEIGNNRLSAYLVFPENFTNDLYQGNSVIIPIVGNPKQRLESMTIREIIDSISLHIRASQANILAINHYAKEMGMNDEERNDLVFEQFKEFVFYTLGSNQVIRDVELTNLSTASPVHYFGIGAWLLLITIWLLTFYHLLYQENSKRLKQRMKLYGVTNLSEMIARMSVSLIMSMIFSLIVFLVLNHFLTFDLVRVDVLRISGLIFLYSLLFLICLAICETIIRRQKLRLLVHAVFTVVVLIISGAIIPTIYLPIGLQELLAYSFSYESFYWLTEILLNNRLYADFLPLLLMTLAGFFVFIGISLWKERVDR</sequence>
<evidence type="ECO:0000256" key="1">
    <source>
        <dbReference type="ARBA" id="ARBA00004651"/>
    </source>
</evidence>
<name>A0A494YRJ0_9BACI</name>